<name>A0A0C9WL35_9AGAR</name>
<evidence type="ECO:0000313" key="1">
    <source>
        <dbReference type="EMBL" id="KIJ96914.1"/>
    </source>
</evidence>
<protein>
    <submittedName>
        <fullName evidence="1">Uncharacterized protein</fullName>
    </submittedName>
</protein>
<dbReference type="AlphaFoldDB" id="A0A0C9WL35"/>
<dbReference type="Proteomes" id="UP000054477">
    <property type="component" value="Unassembled WGS sequence"/>
</dbReference>
<dbReference type="EMBL" id="KN838707">
    <property type="protein sequence ID" value="KIJ96914.1"/>
    <property type="molecule type" value="Genomic_DNA"/>
</dbReference>
<accession>A0A0C9WL35</accession>
<organism evidence="1 2">
    <name type="scientific">Laccaria amethystina LaAM-08-1</name>
    <dbReference type="NCBI Taxonomy" id="1095629"/>
    <lineage>
        <taxon>Eukaryota</taxon>
        <taxon>Fungi</taxon>
        <taxon>Dikarya</taxon>
        <taxon>Basidiomycota</taxon>
        <taxon>Agaricomycotina</taxon>
        <taxon>Agaricomycetes</taxon>
        <taxon>Agaricomycetidae</taxon>
        <taxon>Agaricales</taxon>
        <taxon>Agaricineae</taxon>
        <taxon>Hydnangiaceae</taxon>
        <taxon>Laccaria</taxon>
    </lineage>
</organism>
<gene>
    <name evidence="1" type="ORF">K443DRAFT_681928</name>
</gene>
<keyword evidence="2" id="KW-1185">Reference proteome</keyword>
<feature type="non-terminal residue" evidence="1">
    <location>
        <position position="85"/>
    </location>
</feature>
<reference evidence="1 2" key="1">
    <citation type="submission" date="2014-04" db="EMBL/GenBank/DDBJ databases">
        <authorList>
            <consortium name="DOE Joint Genome Institute"/>
            <person name="Kuo A."/>
            <person name="Kohler A."/>
            <person name="Nagy L.G."/>
            <person name="Floudas D."/>
            <person name="Copeland A."/>
            <person name="Barry K.W."/>
            <person name="Cichocki N."/>
            <person name="Veneault-Fourrey C."/>
            <person name="LaButti K."/>
            <person name="Lindquist E.A."/>
            <person name="Lipzen A."/>
            <person name="Lundell T."/>
            <person name="Morin E."/>
            <person name="Murat C."/>
            <person name="Sun H."/>
            <person name="Tunlid A."/>
            <person name="Henrissat B."/>
            <person name="Grigoriev I.V."/>
            <person name="Hibbett D.S."/>
            <person name="Martin F."/>
            <person name="Nordberg H.P."/>
            <person name="Cantor M.N."/>
            <person name="Hua S.X."/>
        </authorList>
    </citation>
    <scope>NUCLEOTIDE SEQUENCE [LARGE SCALE GENOMIC DNA]</scope>
    <source>
        <strain evidence="1 2">LaAM-08-1</strain>
    </source>
</reference>
<proteinExistence type="predicted"/>
<sequence>MGKGKGWMDVWRKFELADEDCVALKGEAFAEPVAASHMRMVMPSPQENPHTIKSDAVYPMEVSLVDVMLSIQRGYAFLFWTSYAL</sequence>
<evidence type="ECO:0000313" key="2">
    <source>
        <dbReference type="Proteomes" id="UP000054477"/>
    </source>
</evidence>
<reference evidence="2" key="2">
    <citation type="submission" date="2015-01" db="EMBL/GenBank/DDBJ databases">
        <title>Evolutionary Origins and Diversification of the Mycorrhizal Mutualists.</title>
        <authorList>
            <consortium name="DOE Joint Genome Institute"/>
            <consortium name="Mycorrhizal Genomics Consortium"/>
            <person name="Kohler A."/>
            <person name="Kuo A."/>
            <person name="Nagy L.G."/>
            <person name="Floudas D."/>
            <person name="Copeland A."/>
            <person name="Barry K.W."/>
            <person name="Cichocki N."/>
            <person name="Veneault-Fourrey C."/>
            <person name="LaButti K."/>
            <person name="Lindquist E.A."/>
            <person name="Lipzen A."/>
            <person name="Lundell T."/>
            <person name="Morin E."/>
            <person name="Murat C."/>
            <person name="Riley R."/>
            <person name="Ohm R."/>
            <person name="Sun H."/>
            <person name="Tunlid A."/>
            <person name="Henrissat B."/>
            <person name="Grigoriev I.V."/>
            <person name="Hibbett D.S."/>
            <person name="Martin F."/>
        </authorList>
    </citation>
    <scope>NUCLEOTIDE SEQUENCE [LARGE SCALE GENOMIC DNA]</scope>
    <source>
        <strain evidence="2">LaAM-08-1</strain>
    </source>
</reference>
<dbReference type="HOGENOM" id="CLU_2518636_0_0_1"/>